<evidence type="ECO:0000313" key="2">
    <source>
        <dbReference type="EMBL" id="KLD95831.1"/>
    </source>
</evidence>
<sequence length="167" mass="18935">MVLIFVASLNENMNLANVIKSKLENKGINSEIINLVDLNLPMYDSNKEQKDGIPKVVLDLAQQMQNSTAYIFVSPEYNFGVPPVLTNTIAWVSRIGDNFRKLFTLKKIQLATHSGISGQDLLNSLRIQLTRLGAIVMPRDIVSINEKRYKEDSLERILSQFENLIKE</sequence>
<protein>
    <submittedName>
        <fullName evidence="2">NADPH-dependent FMN reductase</fullName>
    </submittedName>
</protein>
<dbReference type="AlphaFoldDB" id="A0A0G9JNI8"/>
<feature type="domain" description="NADPH-dependent FMN reductase-like" evidence="1">
    <location>
        <begin position="2"/>
        <end position="146"/>
    </location>
</feature>
<dbReference type="Proteomes" id="UP000035514">
    <property type="component" value="Unassembled WGS sequence"/>
</dbReference>
<gene>
    <name evidence="2" type="ORF">AA20_13075</name>
</gene>
<dbReference type="InterPro" id="IPR005025">
    <property type="entry name" value="FMN_Rdtase-like_dom"/>
</dbReference>
<dbReference type="EMBL" id="JAIQ01000175">
    <property type="protein sequence ID" value="KLD95831.1"/>
    <property type="molecule type" value="Genomic_DNA"/>
</dbReference>
<dbReference type="SUPFAM" id="SSF52218">
    <property type="entry name" value="Flavoproteins"/>
    <property type="match status" value="1"/>
</dbReference>
<evidence type="ECO:0000259" key="1">
    <source>
        <dbReference type="Pfam" id="PF03358"/>
    </source>
</evidence>
<dbReference type="RefSeq" id="WP_046997533.1">
    <property type="nucleotide sequence ID" value="NZ_JAIQ01000175.1"/>
</dbReference>
<dbReference type="GO" id="GO:0005829">
    <property type="term" value="C:cytosol"/>
    <property type="evidence" value="ECO:0007669"/>
    <property type="project" value="TreeGrafter"/>
</dbReference>
<proteinExistence type="predicted"/>
<dbReference type="PANTHER" id="PTHR30543">
    <property type="entry name" value="CHROMATE REDUCTASE"/>
    <property type="match status" value="1"/>
</dbReference>
<accession>A0A0G9JNI8</accession>
<dbReference type="InterPro" id="IPR029039">
    <property type="entry name" value="Flavoprotein-like_sf"/>
</dbReference>
<dbReference type="PANTHER" id="PTHR30543:SF21">
    <property type="entry name" value="NAD(P)H-DEPENDENT FMN REDUCTASE LOT6"/>
    <property type="match status" value="1"/>
</dbReference>
<dbReference type="PATRIC" id="fig|1447256.3.peg.2565"/>
<reference evidence="2 3" key="1">
    <citation type="submission" date="2014-01" db="EMBL/GenBank/DDBJ databases">
        <title>Development of a Comparative Genomic Fingerprinting Assay for High Resolution Genotyping of Arcobacter butzleri.</title>
        <authorList>
            <person name="Webb A.L."/>
            <person name="Inglis G.D."/>
            <person name="Kruczkiewicz P."/>
            <person name="Selinger L.B."/>
            <person name="Taboada E.N."/>
        </authorList>
    </citation>
    <scope>NUCLEOTIDE SEQUENCE [LARGE SCALE GENOMIC DNA]</scope>
    <source>
        <strain evidence="2 3">L348</strain>
    </source>
</reference>
<dbReference type="Pfam" id="PF03358">
    <property type="entry name" value="FMN_red"/>
    <property type="match status" value="1"/>
</dbReference>
<dbReference type="GO" id="GO:0010181">
    <property type="term" value="F:FMN binding"/>
    <property type="evidence" value="ECO:0007669"/>
    <property type="project" value="TreeGrafter"/>
</dbReference>
<dbReference type="InterPro" id="IPR050712">
    <property type="entry name" value="NAD(P)H-dep_reductase"/>
</dbReference>
<evidence type="ECO:0000313" key="3">
    <source>
        <dbReference type="Proteomes" id="UP000035514"/>
    </source>
</evidence>
<name>A0A0G9JNI8_9BACT</name>
<comment type="caution">
    <text evidence="2">The sequence shown here is derived from an EMBL/GenBank/DDBJ whole genome shotgun (WGS) entry which is preliminary data.</text>
</comment>
<dbReference type="GO" id="GO:0016491">
    <property type="term" value="F:oxidoreductase activity"/>
    <property type="evidence" value="ECO:0007669"/>
    <property type="project" value="InterPro"/>
</dbReference>
<organism evidence="2 3">
    <name type="scientific">Aliarcobacter butzleri L348</name>
    <dbReference type="NCBI Taxonomy" id="1447256"/>
    <lineage>
        <taxon>Bacteria</taxon>
        <taxon>Pseudomonadati</taxon>
        <taxon>Campylobacterota</taxon>
        <taxon>Epsilonproteobacteria</taxon>
        <taxon>Campylobacterales</taxon>
        <taxon>Arcobacteraceae</taxon>
        <taxon>Aliarcobacter</taxon>
    </lineage>
</organism>
<dbReference type="Gene3D" id="3.40.50.360">
    <property type="match status" value="1"/>
</dbReference>